<accession>A0AAD2CSC9</accession>
<dbReference type="GO" id="GO:0045892">
    <property type="term" value="P:negative regulation of DNA-templated transcription"/>
    <property type="evidence" value="ECO:0007669"/>
    <property type="project" value="TreeGrafter"/>
</dbReference>
<sequence length="1120" mass="127224">MSGVGALFELYSEWQDSKKPKEEEKEDVKLAPDEDEVVETYEDPDSDWHKAVENRDWDSLLFMLQQFDFKKYKSKKEKKPRRLRVVKAAHWVKDKVKKPKEEEEEIPKTPLLGVDALGQTPLHAAIANLAPDRLIVRLCFSERKAALVADKRGYIPLHLATIHERNTQIVDRCIRSNFHHMQQLDLNKRTALWYAVERATQRTKENMGNPTLYWGLPRGKSDMEWQERQEVYWEKVKFILLSYSSRRKVLIQEERTLLLEALEHAAPPGVVEVSIMACQGMLHTDPSLAAGALRLFMQRSYPIKNLQLLLHHFPVKKEESLLAARKILTDHYQIGCRTLEGRNMSYREEMESHALQGKFKRSLYTQEWWNKIKCLLRLCGHENDKEYKKEFADKHLLQAALSNSDTPPSLVQLLMAINPESIKELHPFLKCALIHLICKNWKYNLFPHSKFVGVKLDMPEPPMEQVLKIIITTDRSNVRKRFEHRLPLHHAIATGKSIEFIHALIQRDVPTLAARDPITKLFPYQLAALPSLNKNAGLWAAKKIGDERWQELKSKRRAQAVTQVIYEQDVEQLSVIYHLLRSHPSALSPPALVQKPAGIGKKRGRGMISTHFLKLMYERQPRDGESVVDEAMDLDPDKDEWTFLKSNMTLFLLALEEKKIPAEMDQWWDKMKFWIRFCYTGHVELPSKDDYLLHAALSNPDTPPLMVELLMALYPNAVTKKMKGDQYPLHIAAATPAYVPQYFEQFEYKNVFQLLLDAYPGAASKNSSAGFAVDIALEVDHEDDYIDPLLKASGKQRRSSSRRNLVGDSKSVKSSRSSRSVRSTSSRNISKSPKRGRDTTMLRGTSSRSMKSSRSTGSSTRQPKLDFSKSPERARSTSRSASARGRISTSPRSTSPKRDLPKGSSASVRDDSTKSSTRSSGKGERSSGRSSRRERSTSRTASVRGSGSGMSKSPARSSSRSVKREESRRGAMKRDESKRSSSSRRRTSSRTSTRSHRSSGKSPRRERKEGKNEDRKEEKKNDKSPPSELDGKQKEGTPGDDEVLRMMQEMGVEVETGESAATKDVAPSDGPDDDEGLRMMKELQQSAGGEGPAGAVDDDEVLKMMAEVGAMADQEQTKSN</sequence>
<evidence type="ECO:0000313" key="2">
    <source>
        <dbReference type="EMBL" id="CAJ1944563.1"/>
    </source>
</evidence>
<feature type="compositionally biased region" description="Low complexity" evidence="1">
    <location>
        <begin position="938"/>
        <end position="960"/>
    </location>
</feature>
<feature type="compositionally biased region" description="Basic and acidic residues" evidence="1">
    <location>
        <begin position="16"/>
        <end position="32"/>
    </location>
</feature>
<dbReference type="InterPro" id="IPR036770">
    <property type="entry name" value="Ankyrin_rpt-contain_sf"/>
</dbReference>
<feature type="compositionally biased region" description="Low complexity" evidence="1">
    <location>
        <begin position="877"/>
        <end position="890"/>
    </location>
</feature>
<feature type="compositionally biased region" description="Basic and acidic residues" evidence="1">
    <location>
        <begin position="962"/>
        <end position="979"/>
    </location>
</feature>
<feature type="region of interest" description="Disordered" evidence="1">
    <location>
        <begin position="16"/>
        <end position="44"/>
    </location>
</feature>
<dbReference type="GO" id="GO:0045893">
    <property type="term" value="P:positive regulation of DNA-templated transcription"/>
    <property type="evidence" value="ECO:0007669"/>
    <property type="project" value="TreeGrafter"/>
</dbReference>
<feature type="compositionally biased region" description="Basic and acidic residues" evidence="1">
    <location>
        <begin position="921"/>
        <end position="937"/>
    </location>
</feature>
<feature type="compositionally biased region" description="Basic and acidic residues" evidence="1">
    <location>
        <begin position="863"/>
        <end position="875"/>
    </location>
</feature>
<comment type="caution">
    <text evidence="2">The sequence shown here is derived from an EMBL/GenBank/DDBJ whole genome shotgun (WGS) entry which is preliminary data.</text>
</comment>
<reference evidence="2" key="1">
    <citation type="submission" date="2023-08" db="EMBL/GenBank/DDBJ databases">
        <authorList>
            <person name="Audoor S."/>
            <person name="Bilcke G."/>
        </authorList>
    </citation>
    <scope>NUCLEOTIDE SEQUENCE</scope>
</reference>
<dbReference type="GO" id="GO:0005654">
    <property type="term" value="C:nucleoplasm"/>
    <property type="evidence" value="ECO:0007669"/>
    <property type="project" value="TreeGrafter"/>
</dbReference>
<feature type="compositionally biased region" description="Basic residues" evidence="1">
    <location>
        <begin position="981"/>
        <end position="1005"/>
    </location>
</feature>
<dbReference type="Proteomes" id="UP001295423">
    <property type="component" value="Unassembled WGS sequence"/>
</dbReference>
<evidence type="ECO:0000313" key="3">
    <source>
        <dbReference type="Proteomes" id="UP001295423"/>
    </source>
</evidence>
<protein>
    <submittedName>
        <fullName evidence="2">Uncharacterized protein</fullName>
    </submittedName>
</protein>
<gene>
    <name evidence="2" type="ORF">CYCCA115_LOCUS8950</name>
</gene>
<dbReference type="AlphaFoldDB" id="A0AAD2CSC9"/>
<dbReference type="PANTHER" id="PTHR15577:SF2">
    <property type="entry name" value="ZINC FINGER PROTEIN 318"/>
    <property type="match status" value="1"/>
</dbReference>
<dbReference type="InterPro" id="IPR055309">
    <property type="entry name" value="Znf318-like"/>
</dbReference>
<dbReference type="EMBL" id="CAKOGP040001224">
    <property type="protein sequence ID" value="CAJ1944563.1"/>
    <property type="molecule type" value="Genomic_DNA"/>
</dbReference>
<feature type="compositionally biased region" description="Low complexity" evidence="1">
    <location>
        <begin position="843"/>
        <end position="861"/>
    </location>
</feature>
<keyword evidence="3" id="KW-1185">Reference proteome</keyword>
<organism evidence="2 3">
    <name type="scientific">Cylindrotheca closterium</name>
    <dbReference type="NCBI Taxonomy" id="2856"/>
    <lineage>
        <taxon>Eukaryota</taxon>
        <taxon>Sar</taxon>
        <taxon>Stramenopiles</taxon>
        <taxon>Ochrophyta</taxon>
        <taxon>Bacillariophyta</taxon>
        <taxon>Bacillariophyceae</taxon>
        <taxon>Bacillariophycidae</taxon>
        <taxon>Bacillariales</taxon>
        <taxon>Bacillariaceae</taxon>
        <taxon>Cylindrotheca</taxon>
    </lineage>
</organism>
<evidence type="ECO:0000256" key="1">
    <source>
        <dbReference type="SAM" id="MobiDB-lite"/>
    </source>
</evidence>
<feature type="compositionally biased region" description="Basic and acidic residues" evidence="1">
    <location>
        <begin position="1006"/>
        <end position="1037"/>
    </location>
</feature>
<dbReference type="SUPFAM" id="SSF48403">
    <property type="entry name" value="Ankyrin repeat"/>
    <property type="match status" value="1"/>
</dbReference>
<proteinExistence type="predicted"/>
<feature type="compositionally biased region" description="Acidic residues" evidence="1">
    <location>
        <begin position="33"/>
        <end position="44"/>
    </location>
</feature>
<feature type="compositionally biased region" description="Low complexity" evidence="1">
    <location>
        <begin position="812"/>
        <end position="831"/>
    </location>
</feature>
<dbReference type="Gene3D" id="1.25.40.20">
    <property type="entry name" value="Ankyrin repeat-containing domain"/>
    <property type="match status" value="1"/>
</dbReference>
<name>A0AAD2CSC9_9STRA</name>
<feature type="region of interest" description="Disordered" evidence="1">
    <location>
        <begin position="790"/>
        <end position="1096"/>
    </location>
</feature>
<dbReference type="PANTHER" id="PTHR15577">
    <property type="entry name" value="ZINC FINGER CONTAINING PROTEIN"/>
    <property type="match status" value="1"/>
</dbReference>